<evidence type="ECO:0000256" key="6">
    <source>
        <dbReference type="RuleBase" id="RU000416"/>
    </source>
</evidence>
<keyword evidence="3 5" id="KW-0949">S-adenosyl-L-methionine</keyword>
<keyword evidence="4" id="KW-0680">Restriction system</keyword>
<dbReference type="PROSITE" id="PS51679">
    <property type="entry name" value="SAM_MT_C5"/>
    <property type="match status" value="1"/>
</dbReference>
<dbReference type="PRINTS" id="PR00105">
    <property type="entry name" value="C5METTRFRASE"/>
</dbReference>
<gene>
    <name evidence="8" type="ORF">J2S15_002933</name>
</gene>
<dbReference type="InterPro" id="IPR001525">
    <property type="entry name" value="C5_MeTfrase"/>
</dbReference>
<organism evidence="8 9">
    <name type="scientific">Breznakia pachnodae</name>
    <dbReference type="NCBI Taxonomy" id="265178"/>
    <lineage>
        <taxon>Bacteria</taxon>
        <taxon>Bacillati</taxon>
        <taxon>Bacillota</taxon>
        <taxon>Erysipelotrichia</taxon>
        <taxon>Erysipelotrichales</taxon>
        <taxon>Erysipelotrichaceae</taxon>
        <taxon>Breznakia</taxon>
    </lineage>
</organism>
<dbReference type="GO" id="GO:0003886">
    <property type="term" value="F:DNA (cytosine-5-)-methyltransferase activity"/>
    <property type="evidence" value="ECO:0007669"/>
    <property type="project" value="UniProtKB-EC"/>
</dbReference>
<evidence type="ECO:0000256" key="1">
    <source>
        <dbReference type="ARBA" id="ARBA00022603"/>
    </source>
</evidence>
<dbReference type="PANTHER" id="PTHR10629:SF52">
    <property type="entry name" value="DNA (CYTOSINE-5)-METHYLTRANSFERASE 1"/>
    <property type="match status" value="1"/>
</dbReference>
<evidence type="ECO:0000313" key="9">
    <source>
        <dbReference type="Proteomes" id="UP001230220"/>
    </source>
</evidence>
<sequence>MEKLKIIDLFAGCGGLLEGFLQSNLYTPIASVEWEKDPVLVSRKRLKERWNISNIDSHVIRFDIQREDELFNGFNDGMYGEHEGLDSLVYKFGTDIIIGGPPCQAYSVAGRNANRMINDYRNYLFEHYISVINRYKPKAFIFENVPGMLSAMPDGTLITDLIKRDLDEIGYEIIDDIKEYALVDMSEYGIPQTRKRVILVGIPKRKNGQELLKAFYNDFLFKHKEKRVVTLEEAIGDLPKLLPVAKPYKMNGKNISHEAVEESEISWQVPRYNNERDVNLFYTLAKDIESKAYKYSTTDELIKLYKKTTGRDTSVHKYHVLRKDKPSTTILAHLYKDGFRFIHYDSKQARTITVREAARIQTFPDDFLFPCSMGAAYKMIGNAVPPLFAKKLSFALYDFVQKKLF</sequence>
<evidence type="ECO:0000256" key="7">
    <source>
        <dbReference type="RuleBase" id="RU000417"/>
    </source>
</evidence>
<dbReference type="Proteomes" id="UP001230220">
    <property type="component" value="Unassembled WGS sequence"/>
</dbReference>
<protein>
    <recommendedName>
        <fullName evidence="7">Cytosine-specific methyltransferase</fullName>
        <ecNumber evidence="7">2.1.1.37</ecNumber>
    </recommendedName>
</protein>
<dbReference type="Gene3D" id="3.90.120.10">
    <property type="entry name" value="DNA Methylase, subunit A, domain 2"/>
    <property type="match status" value="1"/>
</dbReference>
<comment type="caution">
    <text evidence="8">The sequence shown here is derived from an EMBL/GenBank/DDBJ whole genome shotgun (WGS) entry which is preliminary data.</text>
</comment>
<evidence type="ECO:0000313" key="8">
    <source>
        <dbReference type="EMBL" id="MDQ0362180.1"/>
    </source>
</evidence>
<dbReference type="InterPro" id="IPR029063">
    <property type="entry name" value="SAM-dependent_MTases_sf"/>
</dbReference>
<feature type="active site" evidence="5">
    <location>
        <position position="103"/>
    </location>
</feature>
<comment type="similarity">
    <text evidence="5 6">Belongs to the class I-like SAM-binding methyltransferase superfamily. C5-methyltransferase family.</text>
</comment>
<dbReference type="PANTHER" id="PTHR10629">
    <property type="entry name" value="CYTOSINE-SPECIFIC METHYLTRANSFERASE"/>
    <property type="match status" value="1"/>
</dbReference>
<keyword evidence="1 5" id="KW-0489">Methyltransferase</keyword>
<dbReference type="InterPro" id="IPR018117">
    <property type="entry name" value="C5_DNA_meth_AS"/>
</dbReference>
<evidence type="ECO:0000256" key="2">
    <source>
        <dbReference type="ARBA" id="ARBA00022679"/>
    </source>
</evidence>
<evidence type="ECO:0000256" key="4">
    <source>
        <dbReference type="ARBA" id="ARBA00022747"/>
    </source>
</evidence>
<dbReference type="NCBIfam" id="TIGR00675">
    <property type="entry name" value="dcm"/>
    <property type="match status" value="1"/>
</dbReference>
<dbReference type="SUPFAM" id="SSF53335">
    <property type="entry name" value="S-adenosyl-L-methionine-dependent methyltransferases"/>
    <property type="match status" value="1"/>
</dbReference>
<dbReference type="Gene3D" id="3.40.50.150">
    <property type="entry name" value="Vaccinia Virus protein VP39"/>
    <property type="match status" value="1"/>
</dbReference>
<name>A0ABU0E6T1_9FIRM</name>
<dbReference type="InterPro" id="IPR050390">
    <property type="entry name" value="C5-Methyltransferase"/>
</dbReference>
<keyword evidence="9" id="KW-1185">Reference proteome</keyword>
<dbReference type="EC" id="2.1.1.37" evidence="7"/>
<keyword evidence="2 5" id="KW-0808">Transferase</keyword>
<dbReference type="PROSITE" id="PS00094">
    <property type="entry name" value="C5_MTASE_1"/>
    <property type="match status" value="1"/>
</dbReference>
<dbReference type="GO" id="GO:0032259">
    <property type="term" value="P:methylation"/>
    <property type="evidence" value="ECO:0007669"/>
    <property type="project" value="UniProtKB-KW"/>
</dbReference>
<dbReference type="RefSeq" id="WP_307409553.1">
    <property type="nucleotide sequence ID" value="NZ_JAUSUR010000005.1"/>
</dbReference>
<dbReference type="Pfam" id="PF00145">
    <property type="entry name" value="DNA_methylase"/>
    <property type="match status" value="1"/>
</dbReference>
<evidence type="ECO:0000256" key="5">
    <source>
        <dbReference type="PROSITE-ProRule" id="PRU01016"/>
    </source>
</evidence>
<comment type="catalytic activity">
    <reaction evidence="7">
        <text>a 2'-deoxycytidine in DNA + S-adenosyl-L-methionine = a 5-methyl-2'-deoxycytidine in DNA + S-adenosyl-L-homocysteine + H(+)</text>
        <dbReference type="Rhea" id="RHEA:13681"/>
        <dbReference type="Rhea" id="RHEA-COMP:11369"/>
        <dbReference type="Rhea" id="RHEA-COMP:11370"/>
        <dbReference type="ChEBI" id="CHEBI:15378"/>
        <dbReference type="ChEBI" id="CHEBI:57856"/>
        <dbReference type="ChEBI" id="CHEBI:59789"/>
        <dbReference type="ChEBI" id="CHEBI:85452"/>
        <dbReference type="ChEBI" id="CHEBI:85454"/>
        <dbReference type="EC" id="2.1.1.37"/>
    </reaction>
</comment>
<evidence type="ECO:0000256" key="3">
    <source>
        <dbReference type="ARBA" id="ARBA00022691"/>
    </source>
</evidence>
<dbReference type="EMBL" id="JAUSUR010000005">
    <property type="protein sequence ID" value="MDQ0362180.1"/>
    <property type="molecule type" value="Genomic_DNA"/>
</dbReference>
<proteinExistence type="inferred from homology"/>
<reference evidence="8 9" key="1">
    <citation type="submission" date="2023-07" db="EMBL/GenBank/DDBJ databases">
        <title>Genomic Encyclopedia of Type Strains, Phase IV (KMG-IV): sequencing the most valuable type-strain genomes for metagenomic binning, comparative biology and taxonomic classification.</title>
        <authorList>
            <person name="Goeker M."/>
        </authorList>
    </citation>
    <scope>NUCLEOTIDE SEQUENCE [LARGE SCALE GENOMIC DNA]</scope>
    <source>
        <strain evidence="8 9">DSM 16784</strain>
    </source>
</reference>
<accession>A0ABU0E6T1</accession>